<evidence type="ECO:0000313" key="3">
    <source>
        <dbReference type="EMBL" id="KAE8384121.1"/>
    </source>
</evidence>
<dbReference type="Proteomes" id="UP000326877">
    <property type="component" value="Unassembled WGS sequence"/>
</dbReference>
<dbReference type="Gene3D" id="1.10.600.10">
    <property type="entry name" value="Farnesyl Diphosphate Synthase"/>
    <property type="match status" value="1"/>
</dbReference>
<dbReference type="InterPro" id="IPR008949">
    <property type="entry name" value="Isoprenoid_synthase_dom_sf"/>
</dbReference>
<organism evidence="3">
    <name type="scientific">Petromyces alliaceus</name>
    <name type="common">Aspergillus alliaceus</name>
    <dbReference type="NCBI Taxonomy" id="209559"/>
    <lineage>
        <taxon>Eukaryota</taxon>
        <taxon>Fungi</taxon>
        <taxon>Dikarya</taxon>
        <taxon>Ascomycota</taxon>
        <taxon>Pezizomycotina</taxon>
        <taxon>Eurotiomycetes</taxon>
        <taxon>Eurotiomycetidae</taxon>
        <taxon>Eurotiales</taxon>
        <taxon>Aspergillaceae</taxon>
        <taxon>Aspergillus</taxon>
        <taxon>Aspergillus subgen. Circumdati</taxon>
    </lineage>
</organism>
<name>A0A5N7BQK3_PETAA</name>
<evidence type="ECO:0000256" key="2">
    <source>
        <dbReference type="ARBA" id="ARBA00023239"/>
    </source>
</evidence>
<sequence>MATVSAESLFAYHGLETKTPEAAKPAHLEQVKLIIKEFLHAIQFNRNTPFIKDHDLEAAVQNYFLGLCMGEHIEKKVQKTVKLSVTLIHQAYTSLPFEIKVACSAQVLYMFLVDDIAEEFMEDLETFSQNFVLNKNHQHPLLNHFDSHLRCLSHYYGPYCHSAILKSVFDYINGRIIEHKMERSSFVFPADSRLMPMFLRTKVGGAEILVHMLWPKTLFPEEYSVIQYFPIVAELVMFIDFTNDILSYYKESILDNEKRNFVSNFAVTHHLQELDVLRYLATYTPQVLASVYGMLKDHQELRKLVAQFVEGWVMLGTAHRRYHLVELFQDDQYLPSYDEDS</sequence>
<dbReference type="EMBL" id="ML735400">
    <property type="protein sequence ID" value="KAE8384121.1"/>
    <property type="molecule type" value="Genomic_DNA"/>
</dbReference>
<dbReference type="AlphaFoldDB" id="A0A5N7BQK3"/>
<dbReference type="SFLD" id="SFLDG01021">
    <property type="entry name" value="Trichodiene_Synthase_Like"/>
    <property type="match status" value="1"/>
</dbReference>
<protein>
    <submittedName>
        <fullName evidence="3">Terpenoid synthase</fullName>
    </submittedName>
</protein>
<keyword evidence="2" id="KW-0456">Lyase</keyword>
<dbReference type="InterPro" id="IPR024652">
    <property type="entry name" value="Trichodiene_synth"/>
</dbReference>
<accession>A0A5N7BQK3</accession>
<comment type="similarity">
    <text evidence="1">Belongs to the trichodiene synthase family.</text>
</comment>
<dbReference type="SFLD" id="SFLDS00005">
    <property type="entry name" value="Isoprenoid_Synthase_Type_I"/>
    <property type="match status" value="1"/>
</dbReference>
<dbReference type="SUPFAM" id="SSF48576">
    <property type="entry name" value="Terpenoid synthases"/>
    <property type="match status" value="1"/>
</dbReference>
<proteinExistence type="inferred from homology"/>
<dbReference type="OrthoDB" id="2998174at2759"/>
<reference evidence="3" key="1">
    <citation type="submission" date="2019-04" db="EMBL/GenBank/DDBJ databases">
        <title>Friends and foes A comparative genomics studyof 23 Aspergillus species from section Flavi.</title>
        <authorList>
            <consortium name="DOE Joint Genome Institute"/>
            <person name="Kjaerbolling I."/>
            <person name="Vesth T."/>
            <person name="Frisvad J.C."/>
            <person name="Nybo J.L."/>
            <person name="Theobald S."/>
            <person name="Kildgaard S."/>
            <person name="Isbrandt T."/>
            <person name="Kuo A."/>
            <person name="Sato A."/>
            <person name="Lyhne E.K."/>
            <person name="Kogle M.E."/>
            <person name="Wiebenga A."/>
            <person name="Kun R.S."/>
            <person name="Lubbers R.J."/>
            <person name="Makela M.R."/>
            <person name="Barry K."/>
            <person name="Chovatia M."/>
            <person name="Clum A."/>
            <person name="Daum C."/>
            <person name="Haridas S."/>
            <person name="He G."/>
            <person name="LaButti K."/>
            <person name="Lipzen A."/>
            <person name="Mondo S."/>
            <person name="Riley R."/>
            <person name="Salamov A."/>
            <person name="Simmons B.A."/>
            <person name="Magnuson J.K."/>
            <person name="Henrissat B."/>
            <person name="Mortensen U.H."/>
            <person name="Larsen T.O."/>
            <person name="Devries R.P."/>
            <person name="Grigoriev I.V."/>
            <person name="Machida M."/>
            <person name="Baker S.E."/>
            <person name="Andersen M.R."/>
        </authorList>
    </citation>
    <scope>NUCLEOTIDE SEQUENCE [LARGE SCALE GENOMIC DNA]</scope>
    <source>
        <strain evidence="3">IBT 14317</strain>
    </source>
</reference>
<evidence type="ECO:0000256" key="1">
    <source>
        <dbReference type="ARBA" id="ARBA00007946"/>
    </source>
</evidence>
<gene>
    <name evidence="3" type="ORF">BDV23DRAFT_189529</name>
</gene>
<dbReference type="Pfam" id="PF06330">
    <property type="entry name" value="TRI5"/>
    <property type="match status" value="1"/>
</dbReference>
<dbReference type="GO" id="GO:0016838">
    <property type="term" value="F:carbon-oxygen lyase activity, acting on phosphates"/>
    <property type="evidence" value="ECO:0007669"/>
    <property type="project" value="InterPro"/>
</dbReference>